<gene>
    <name evidence="12" type="primary">gloA</name>
    <name evidence="12" type="ORF">F7D14_08700</name>
</gene>
<accession>A0A6B8M3S1</accession>
<comment type="catalytic activity">
    <reaction evidence="8">
        <text>(R)-S-lactoylglutathione = methylglyoxal + glutathione</text>
        <dbReference type="Rhea" id="RHEA:19069"/>
        <dbReference type="ChEBI" id="CHEBI:17158"/>
        <dbReference type="ChEBI" id="CHEBI:57474"/>
        <dbReference type="ChEBI" id="CHEBI:57925"/>
        <dbReference type="EC" id="4.4.1.5"/>
    </reaction>
</comment>
<dbReference type="Pfam" id="PF02579">
    <property type="entry name" value="Nitro_FeMo-Co"/>
    <property type="match status" value="1"/>
</dbReference>
<dbReference type="InterPro" id="IPR004361">
    <property type="entry name" value="Glyoxalase_1"/>
</dbReference>
<evidence type="ECO:0000256" key="1">
    <source>
        <dbReference type="ARBA" id="ARBA00001967"/>
    </source>
</evidence>
<sequence>MLDTLPQISAGSSGLGSAEGRKSLTIRVAVASRDGDRIDLHFGHAEAFSVFDVDGQGPRRVDLRRIEDHRTSEDEDPRETIYRMIRDCAVLLVAKVGAAPQEALASRGVEATNMYAGKGVDPALRELYANKLAATDDAPLDTAEFRLLHAMLRVADLERSIDFYCGKLGMTVLERREHKKNMFSQAYLGYGDGSNGMTVELVANWLHEDAYVLGDAFGHIAIGVKNINRLCDRLAAAGVPMPRPPRSQRHGETIVAFVEDPDGYRIELVQAPQASEPGTFEVVHDTQA</sequence>
<comment type="cofactor">
    <cofactor evidence="10">
        <name>Zn(2+)</name>
        <dbReference type="ChEBI" id="CHEBI:29105"/>
    </cofactor>
    <text evidence="10">Binds 1 zinc ion per subunit. In the homodimer, two zinc ions are bound between subunits.</text>
</comment>
<evidence type="ECO:0000313" key="13">
    <source>
        <dbReference type="Proteomes" id="UP000422569"/>
    </source>
</evidence>
<dbReference type="SUPFAM" id="SSF53146">
    <property type="entry name" value="Nitrogenase accessory factor-like"/>
    <property type="match status" value="1"/>
</dbReference>
<evidence type="ECO:0000256" key="6">
    <source>
        <dbReference type="ARBA" id="ARBA00032460"/>
    </source>
</evidence>
<protein>
    <recommendedName>
        <fullName evidence="5">Aldoketomutase</fullName>
    </recommendedName>
    <alternativeName>
        <fullName evidence="4">Glyoxalase I</fullName>
    </alternativeName>
    <alternativeName>
        <fullName evidence="3">Ketone-aldehyde mutase</fullName>
    </alternativeName>
    <alternativeName>
        <fullName evidence="6">Methylglyoxalase</fullName>
    </alternativeName>
    <alternativeName>
        <fullName evidence="7">S-D-lactoylglutathione methylglyoxal lyase</fullName>
    </alternativeName>
</protein>
<dbReference type="CDD" id="cd00852">
    <property type="entry name" value="NifB"/>
    <property type="match status" value="1"/>
</dbReference>
<dbReference type="GO" id="GO:0004462">
    <property type="term" value="F:lactoylglutathione lyase activity"/>
    <property type="evidence" value="ECO:0007669"/>
    <property type="project" value="UniProtKB-EC"/>
</dbReference>
<evidence type="ECO:0000256" key="10">
    <source>
        <dbReference type="PIRSR" id="PIRSR604361-3"/>
    </source>
</evidence>
<keyword evidence="12" id="KW-0456">Lyase</keyword>
<feature type="active site" description="Proton donor/acceptor" evidence="9">
    <location>
        <position position="267"/>
    </location>
</feature>
<name>A0A6B8M3S1_9HYPH</name>
<dbReference type="NCBIfam" id="TIGR00068">
    <property type="entry name" value="glyox_I"/>
    <property type="match status" value="1"/>
</dbReference>
<dbReference type="KEGG" id="mpar:F7D14_08700"/>
<keyword evidence="10" id="KW-0479">Metal-binding</keyword>
<dbReference type="GO" id="GO:0046872">
    <property type="term" value="F:metal ion binding"/>
    <property type="evidence" value="ECO:0007669"/>
    <property type="project" value="UniProtKB-KW"/>
</dbReference>
<evidence type="ECO:0000256" key="2">
    <source>
        <dbReference type="ARBA" id="ARBA00023231"/>
    </source>
</evidence>
<keyword evidence="13" id="KW-1185">Reference proteome</keyword>
<dbReference type="Gene3D" id="3.30.420.130">
    <property type="entry name" value="Dinitrogenase iron-molybdenum cofactor biosynthesis domain"/>
    <property type="match status" value="1"/>
</dbReference>
<feature type="binding site" evidence="10">
    <location>
        <position position="200"/>
    </location>
    <ligand>
        <name>Zn(2+)</name>
        <dbReference type="ChEBI" id="CHEBI:29105"/>
        <note>ligand shared between dimeric partners</note>
    </ligand>
</feature>
<dbReference type="Gene3D" id="3.10.180.10">
    <property type="entry name" value="2,3-Dihydroxybiphenyl 1,2-Dioxygenase, domain 1"/>
    <property type="match status" value="1"/>
</dbReference>
<dbReference type="SUPFAM" id="SSF54593">
    <property type="entry name" value="Glyoxalase/Bleomycin resistance protein/Dihydroxybiphenyl dioxygenase"/>
    <property type="match status" value="1"/>
</dbReference>
<dbReference type="InterPro" id="IPR003731">
    <property type="entry name" value="Di-Nase_FeMo-co_biosynth"/>
</dbReference>
<dbReference type="AlphaFoldDB" id="A0A6B8M3S1"/>
<evidence type="ECO:0000256" key="5">
    <source>
        <dbReference type="ARBA" id="ARBA00030892"/>
    </source>
</evidence>
<dbReference type="PROSITE" id="PS51819">
    <property type="entry name" value="VOC"/>
    <property type="match status" value="1"/>
</dbReference>
<dbReference type="InterPro" id="IPR036105">
    <property type="entry name" value="DiNase_FeMo-co_biosyn_sf"/>
</dbReference>
<keyword evidence="10" id="KW-0862">Zinc</keyword>
<feature type="binding site" evidence="10">
    <location>
        <position position="219"/>
    </location>
    <ligand>
        <name>Zn(2+)</name>
        <dbReference type="ChEBI" id="CHEBI:29105"/>
        <note>ligand shared between dimeric partners</note>
    </ligand>
</feature>
<dbReference type="Proteomes" id="UP000422569">
    <property type="component" value="Chromosome"/>
</dbReference>
<evidence type="ECO:0000259" key="11">
    <source>
        <dbReference type="PROSITE" id="PS51819"/>
    </source>
</evidence>
<comment type="cofactor">
    <cofactor evidence="1">
        <name>Ni(2+)</name>
        <dbReference type="ChEBI" id="CHEBI:49786"/>
    </cofactor>
</comment>
<evidence type="ECO:0000256" key="4">
    <source>
        <dbReference type="ARBA" id="ARBA00030537"/>
    </source>
</evidence>
<dbReference type="InterPro" id="IPR004360">
    <property type="entry name" value="Glyas_Fos-R_dOase_dom"/>
</dbReference>
<evidence type="ECO:0000256" key="7">
    <source>
        <dbReference type="ARBA" id="ARBA00033298"/>
    </source>
</evidence>
<evidence type="ECO:0000256" key="9">
    <source>
        <dbReference type="PIRSR" id="PIRSR604361-1"/>
    </source>
</evidence>
<evidence type="ECO:0000313" key="12">
    <source>
        <dbReference type="EMBL" id="QGM99627.1"/>
    </source>
</evidence>
<dbReference type="GO" id="GO:0005737">
    <property type="term" value="C:cytoplasm"/>
    <property type="evidence" value="ECO:0007669"/>
    <property type="project" value="TreeGrafter"/>
</dbReference>
<reference evidence="12 13" key="1">
    <citation type="submission" date="2019-09" db="EMBL/GenBank/DDBJ databases">
        <title>Isolation and complete genome sequencing of Methylocystis species.</title>
        <authorList>
            <person name="Rumah B.L."/>
            <person name="Stead C.E."/>
            <person name="Stevens B.C."/>
            <person name="Minton N.P."/>
            <person name="Grosse-Honebrink A."/>
            <person name="Zhang Y."/>
        </authorList>
    </citation>
    <scope>NUCLEOTIDE SEQUENCE [LARGE SCALE GENOMIC DNA]</scope>
    <source>
        <strain evidence="12 13">BRCS2</strain>
    </source>
</reference>
<organism evidence="12 13">
    <name type="scientific">Methylocystis parvus</name>
    <dbReference type="NCBI Taxonomy" id="134"/>
    <lineage>
        <taxon>Bacteria</taxon>
        <taxon>Pseudomonadati</taxon>
        <taxon>Pseudomonadota</taxon>
        <taxon>Alphaproteobacteria</taxon>
        <taxon>Hyphomicrobiales</taxon>
        <taxon>Methylocystaceae</taxon>
        <taxon>Methylocystis</taxon>
    </lineage>
</organism>
<dbReference type="InterPro" id="IPR037523">
    <property type="entry name" value="VOC_core"/>
</dbReference>
<dbReference type="InterPro" id="IPR034165">
    <property type="entry name" value="NifB_C"/>
</dbReference>
<feature type="domain" description="VOC" evidence="11">
    <location>
        <begin position="146"/>
        <end position="271"/>
    </location>
</feature>
<dbReference type="InterPro" id="IPR029068">
    <property type="entry name" value="Glyas_Bleomycin-R_OHBP_Dase"/>
</dbReference>
<keyword evidence="2" id="KW-0535">Nitrogen fixation</keyword>
<proteinExistence type="predicted"/>
<dbReference type="Pfam" id="PF00903">
    <property type="entry name" value="Glyoxalase"/>
    <property type="match status" value="1"/>
</dbReference>
<evidence type="ECO:0000256" key="3">
    <source>
        <dbReference type="ARBA" id="ARBA00030291"/>
    </source>
</evidence>
<feature type="binding site" evidence="10">
    <location>
        <position position="267"/>
    </location>
    <ligand>
        <name>Zn(2+)</name>
        <dbReference type="ChEBI" id="CHEBI:29105"/>
        <note>ligand shared between dimeric partners</note>
    </ligand>
</feature>
<dbReference type="EMBL" id="CP044331">
    <property type="protein sequence ID" value="QGM99627.1"/>
    <property type="molecule type" value="Genomic_DNA"/>
</dbReference>
<dbReference type="PANTHER" id="PTHR46036">
    <property type="entry name" value="LACTOYLGLUTATHIONE LYASE"/>
    <property type="match status" value="1"/>
</dbReference>
<dbReference type="PANTHER" id="PTHR46036:SF5">
    <property type="entry name" value="LACTOYLGLUTATHIONE LYASE"/>
    <property type="match status" value="1"/>
</dbReference>
<evidence type="ECO:0000256" key="8">
    <source>
        <dbReference type="ARBA" id="ARBA00048273"/>
    </source>
</evidence>
<dbReference type="GO" id="GO:0019243">
    <property type="term" value="P:methylglyoxal catabolic process to D-lactate via S-lactoyl-glutathione"/>
    <property type="evidence" value="ECO:0007669"/>
    <property type="project" value="TreeGrafter"/>
</dbReference>